<gene>
    <name evidence="1" type="ORF">Tci_923826</name>
</gene>
<protein>
    <submittedName>
        <fullName evidence="1">Retrovirus-related Pol polyprotein from transposon TNT 1-94</fullName>
    </submittedName>
</protein>
<feature type="non-terminal residue" evidence="1">
    <location>
        <position position="1"/>
    </location>
</feature>
<proteinExistence type="predicted"/>
<dbReference type="EMBL" id="BKCJ011775331">
    <property type="protein sequence ID" value="GFD51857.1"/>
    <property type="molecule type" value="Genomic_DNA"/>
</dbReference>
<name>A0A699WWG8_TANCI</name>
<dbReference type="AlphaFoldDB" id="A0A699WWG8"/>
<evidence type="ECO:0000313" key="1">
    <source>
        <dbReference type="EMBL" id="GFD51857.1"/>
    </source>
</evidence>
<accession>A0A699WWG8</accession>
<sequence length="39" mass="4265">GTVHRGLWYPKDSSVALTTFEDVNHAGCQDIRRCTSGSV</sequence>
<reference evidence="1" key="1">
    <citation type="journal article" date="2019" name="Sci. Rep.">
        <title>Draft genome of Tanacetum cinerariifolium, the natural source of mosquito coil.</title>
        <authorList>
            <person name="Yamashiro T."/>
            <person name="Shiraishi A."/>
            <person name="Satake H."/>
            <person name="Nakayama K."/>
        </authorList>
    </citation>
    <scope>NUCLEOTIDE SEQUENCE</scope>
</reference>
<organism evidence="1">
    <name type="scientific">Tanacetum cinerariifolium</name>
    <name type="common">Dalmatian daisy</name>
    <name type="synonym">Chrysanthemum cinerariifolium</name>
    <dbReference type="NCBI Taxonomy" id="118510"/>
    <lineage>
        <taxon>Eukaryota</taxon>
        <taxon>Viridiplantae</taxon>
        <taxon>Streptophyta</taxon>
        <taxon>Embryophyta</taxon>
        <taxon>Tracheophyta</taxon>
        <taxon>Spermatophyta</taxon>
        <taxon>Magnoliopsida</taxon>
        <taxon>eudicotyledons</taxon>
        <taxon>Gunneridae</taxon>
        <taxon>Pentapetalae</taxon>
        <taxon>asterids</taxon>
        <taxon>campanulids</taxon>
        <taxon>Asterales</taxon>
        <taxon>Asteraceae</taxon>
        <taxon>Asteroideae</taxon>
        <taxon>Anthemideae</taxon>
        <taxon>Anthemidinae</taxon>
        <taxon>Tanacetum</taxon>
    </lineage>
</organism>
<comment type="caution">
    <text evidence="1">The sequence shown here is derived from an EMBL/GenBank/DDBJ whole genome shotgun (WGS) entry which is preliminary data.</text>
</comment>